<keyword evidence="2" id="KW-1133">Transmembrane helix</keyword>
<dbReference type="AlphaFoldDB" id="L1IF87"/>
<reference evidence="7" key="2">
    <citation type="submission" date="2012-11" db="EMBL/GenBank/DDBJ databases">
        <authorList>
            <person name="Kuo A."/>
            <person name="Curtis B.A."/>
            <person name="Tanifuji G."/>
            <person name="Burki F."/>
            <person name="Gruber A."/>
            <person name="Irimia M."/>
            <person name="Maruyama S."/>
            <person name="Arias M.C."/>
            <person name="Ball S.G."/>
            <person name="Gile G.H."/>
            <person name="Hirakawa Y."/>
            <person name="Hopkins J.F."/>
            <person name="Rensing S.A."/>
            <person name="Schmutz J."/>
            <person name="Symeonidi A."/>
            <person name="Elias M."/>
            <person name="Eveleigh R.J."/>
            <person name="Herman E.K."/>
            <person name="Klute M.J."/>
            <person name="Nakayama T."/>
            <person name="Obornik M."/>
            <person name="Reyes-Prieto A."/>
            <person name="Armbrust E.V."/>
            <person name="Aves S.J."/>
            <person name="Beiko R.G."/>
            <person name="Coutinho P."/>
            <person name="Dacks J.B."/>
            <person name="Durnford D.G."/>
            <person name="Fast N.M."/>
            <person name="Green B.R."/>
            <person name="Grisdale C."/>
            <person name="Hempe F."/>
            <person name="Henrissat B."/>
            <person name="Hoppner M.P."/>
            <person name="Ishida K.-I."/>
            <person name="Kim E."/>
            <person name="Koreny L."/>
            <person name="Kroth P.G."/>
            <person name="Liu Y."/>
            <person name="Malik S.-B."/>
            <person name="Maier U.G."/>
            <person name="McRose D."/>
            <person name="Mock T."/>
            <person name="Neilson J.A."/>
            <person name="Onodera N.T."/>
            <person name="Poole A.M."/>
            <person name="Pritham E.J."/>
            <person name="Richards T.A."/>
            <person name="Rocap G."/>
            <person name="Roy S.W."/>
            <person name="Sarai C."/>
            <person name="Schaack S."/>
            <person name="Shirato S."/>
            <person name="Slamovits C.H."/>
            <person name="Spencer D.F."/>
            <person name="Suzuki S."/>
            <person name="Worden A.Z."/>
            <person name="Zauner S."/>
            <person name="Barry K."/>
            <person name="Bell C."/>
            <person name="Bharti A.K."/>
            <person name="Crow J.A."/>
            <person name="Grimwood J."/>
            <person name="Kramer R."/>
            <person name="Lindquist E."/>
            <person name="Lucas S."/>
            <person name="Salamov A."/>
            <person name="McFadden G.I."/>
            <person name="Lane C.E."/>
            <person name="Keeling P.J."/>
            <person name="Gray M.W."/>
            <person name="Grigoriev I.V."/>
            <person name="Archibald J.M."/>
        </authorList>
    </citation>
    <scope>NUCLEOTIDE SEQUENCE</scope>
    <source>
        <strain evidence="7">CCMP2712</strain>
    </source>
</reference>
<dbReference type="KEGG" id="gtt:GUITHDRAFT_118960"/>
<evidence type="ECO:0000313" key="6">
    <source>
        <dbReference type="EnsemblProtists" id="EKX34916"/>
    </source>
</evidence>
<reference evidence="6" key="3">
    <citation type="submission" date="2016-03" db="UniProtKB">
        <authorList>
            <consortium name="EnsemblProtists"/>
        </authorList>
    </citation>
    <scope>IDENTIFICATION</scope>
</reference>
<dbReference type="InterPro" id="IPR000716">
    <property type="entry name" value="Thyroglobulin_1"/>
</dbReference>
<dbReference type="PaxDb" id="55529-EKX34916"/>
<keyword evidence="2" id="KW-0812">Transmembrane</keyword>
<feature type="disulfide bond" evidence="1">
    <location>
        <begin position="341"/>
        <end position="359"/>
    </location>
</feature>
<sequence>MLGTSLTNLYSVNPSSRYDVSLCDVVDGGLDVFWDGGTLYHRRMLKPVWLYVAISAVSVYLVSVIAQNITALLLGEPASGGTASEGGRWAWAVRAAEVTVVGGVLGCSVLPLLVNDSLLLWDELAYAWFMLAYVALHAAFMAYKVRFDRDNRARHFLTFNLITGILLLLTLSIYNTLANPYVGILLVMLAMRCFYKVLDVSLAERGACLDLEAAVMVFDAAGMLLTHYVGFRRSFMFGFDGDTSFVIVCLFSWGCLGGHQFSRFCSASDASCFGCIANSFENQEYISDVTGVIYFCECNSGAYFDSSSGVACRVCSCPPNMYASTPCQDAAAPVCSDCTSCFPGFYASSQCSYSSNTGCTACKDCAPENYLSGGCTGPDDSACTAFRKCGANEYETNGCNEQLKDRECATCPGCPIPGQFRVNCGGKYSGDCTYCTQRCISITTVNRYTPDCQSTTCRQAEPYCSLQSEYVFLTAFSNFDRECLGMDSYMQQYNYIEQDTLIMNWVEDIQCMLPFISSCVRQRVEDRVMVVNGMTFSRCSCKAGYRVQMYSVDEVDLACLKSEFPPVVTEIDGQDVSVIPYYFCKRCPPMTYSEASDIGCKTCPLGSSPNADQTSCEPCALGTINVWSIEMNAYVCLPCEPGTYQNERNQYQCKPCGWDQYSGYGETSCHFCLGPANHTSDHVKCALVCQGRCEYWNSTTQSTDYVGLSGRTRVCPDLSPSSTCVACDSVACATDSLRVFDAASYTDKNMNCSMCSGVFLSADYDCEEGVFIMDTATSLYGCRPCQALPFQMCPLEFVQRYNFHGAMVRFTRVGCTTFVRGVPDNVPNYGRCVDCKMALSQLPNSSSPACGLSEYMDGCGCQNPSALNDSDCVVSPSCAPCFANPPSNAVVSFNDMDVSCQLDCLPGYTGISVNDVCVDTCILVSCDGTSVAIPCLPPLLQRCERCVNVYNRQDSLYRLGTYDHGMNFIDRRYGQRMASFENLMIMDVTRVDNRLCVRGNKYVDELTGEGASSYSDQDGFKFPVQCFWDETDDTHKLAYRDSLPSMQLENKFAPKGSPQWYSDSITYAEIHNPKVSGLGETYIRMKLFSNPKTLHLPDLKVYPTVTLERSCGLDQMQLCAFSSTYVDPTNSNVSDLFDGDPSTGYRTINVALQDTLLFDLGAARGRQGKGGK</sequence>
<keyword evidence="7" id="KW-1185">Reference proteome</keyword>
<dbReference type="HOGENOM" id="CLU_274010_0_0_1"/>
<protein>
    <recommendedName>
        <fullName evidence="8">TNFR-Cys domain-containing protein</fullName>
    </recommendedName>
</protein>
<feature type="disulfide bond" evidence="1">
    <location>
        <begin position="338"/>
        <end position="351"/>
    </location>
</feature>
<dbReference type="OrthoDB" id="439917at2759"/>
<keyword evidence="1" id="KW-1015">Disulfide bond</keyword>
<feature type="transmembrane region" description="Helical" evidence="2">
    <location>
        <begin position="155"/>
        <end position="174"/>
    </location>
</feature>
<dbReference type="RefSeq" id="XP_005821896.1">
    <property type="nucleotide sequence ID" value="XM_005821839.1"/>
</dbReference>
<feature type="repeat" description="TNFR-Cys" evidence="1">
    <location>
        <begin position="316"/>
        <end position="359"/>
    </location>
</feature>
<dbReference type="GeneID" id="17291619"/>
<feature type="transmembrane region" description="Helical" evidence="2">
    <location>
        <begin position="48"/>
        <end position="74"/>
    </location>
</feature>
<proteinExistence type="predicted"/>
<dbReference type="InterPro" id="IPR001368">
    <property type="entry name" value="TNFR/NGFR_Cys_rich_reg"/>
</dbReference>
<dbReference type="EMBL" id="JH993101">
    <property type="protein sequence ID" value="EKX34916.1"/>
    <property type="molecule type" value="Genomic_DNA"/>
</dbReference>
<reference evidence="5 7" key="1">
    <citation type="journal article" date="2012" name="Nature">
        <title>Algal genomes reveal evolutionary mosaicism and the fate of nucleomorphs.</title>
        <authorList>
            <consortium name="DOE Joint Genome Institute"/>
            <person name="Curtis B.A."/>
            <person name="Tanifuji G."/>
            <person name="Burki F."/>
            <person name="Gruber A."/>
            <person name="Irimia M."/>
            <person name="Maruyama S."/>
            <person name="Arias M.C."/>
            <person name="Ball S.G."/>
            <person name="Gile G.H."/>
            <person name="Hirakawa Y."/>
            <person name="Hopkins J.F."/>
            <person name="Kuo A."/>
            <person name="Rensing S.A."/>
            <person name="Schmutz J."/>
            <person name="Symeonidi A."/>
            <person name="Elias M."/>
            <person name="Eveleigh R.J."/>
            <person name="Herman E.K."/>
            <person name="Klute M.J."/>
            <person name="Nakayama T."/>
            <person name="Obornik M."/>
            <person name="Reyes-Prieto A."/>
            <person name="Armbrust E.V."/>
            <person name="Aves S.J."/>
            <person name="Beiko R.G."/>
            <person name="Coutinho P."/>
            <person name="Dacks J.B."/>
            <person name="Durnford D.G."/>
            <person name="Fast N.M."/>
            <person name="Green B.R."/>
            <person name="Grisdale C.J."/>
            <person name="Hempel F."/>
            <person name="Henrissat B."/>
            <person name="Hoppner M.P."/>
            <person name="Ishida K."/>
            <person name="Kim E."/>
            <person name="Koreny L."/>
            <person name="Kroth P.G."/>
            <person name="Liu Y."/>
            <person name="Malik S.B."/>
            <person name="Maier U.G."/>
            <person name="McRose D."/>
            <person name="Mock T."/>
            <person name="Neilson J.A."/>
            <person name="Onodera N.T."/>
            <person name="Poole A.M."/>
            <person name="Pritham E.J."/>
            <person name="Richards T.A."/>
            <person name="Rocap G."/>
            <person name="Roy S.W."/>
            <person name="Sarai C."/>
            <person name="Schaack S."/>
            <person name="Shirato S."/>
            <person name="Slamovits C.H."/>
            <person name="Spencer D.F."/>
            <person name="Suzuki S."/>
            <person name="Worden A.Z."/>
            <person name="Zauner S."/>
            <person name="Barry K."/>
            <person name="Bell C."/>
            <person name="Bharti A.K."/>
            <person name="Crow J.A."/>
            <person name="Grimwood J."/>
            <person name="Kramer R."/>
            <person name="Lindquist E."/>
            <person name="Lucas S."/>
            <person name="Salamov A."/>
            <person name="McFadden G.I."/>
            <person name="Lane C.E."/>
            <person name="Keeling P.J."/>
            <person name="Gray M.W."/>
            <person name="Grigoriev I.V."/>
            <person name="Archibald J.M."/>
        </authorList>
    </citation>
    <scope>NUCLEOTIDE SEQUENCE</scope>
    <source>
        <strain evidence="5 7">CCMP2712</strain>
    </source>
</reference>
<feature type="transmembrane region" description="Helical" evidence="2">
    <location>
        <begin position="126"/>
        <end position="143"/>
    </location>
</feature>
<evidence type="ECO:0000256" key="2">
    <source>
        <dbReference type="SAM" id="Phobius"/>
    </source>
</evidence>
<gene>
    <name evidence="5" type="ORF">GUITHDRAFT_118960</name>
</gene>
<evidence type="ECO:0000259" key="3">
    <source>
        <dbReference type="PROSITE" id="PS50050"/>
    </source>
</evidence>
<dbReference type="PROSITE" id="PS51162">
    <property type="entry name" value="THYROGLOBULIN_1_2"/>
    <property type="match status" value="1"/>
</dbReference>
<evidence type="ECO:0000313" key="7">
    <source>
        <dbReference type="Proteomes" id="UP000011087"/>
    </source>
</evidence>
<dbReference type="Proteomes" id="UP000011087">
    <property type="component" value="Unassembled WGS sequence"/>
</dbReference>
<feature type="domain" description="Thyroglobulin type-1" evidence="4">
    <location>
        <begin position="324"/>
        <end position="383"/>
    </location>
</feature>
<organism evidence="5">
    <name type="scientific">Guillardia theta (strain CCMP2712)</name>
    <name type="common">Cryptophyte</name>
    <dbReference type="NCBI Taxonomy" id="905079"/>
    <lineage>
        <taxon>Eukaryota</taxon>
        <taxon>Cryptophyceae</taxon>
        <taxon>Pyrenomonadales</taxon>
        <taxon>Geminigeraceae</taxon>
        <taxon>Guillardia</taxon>
    </lineage>
</organism>
<dbReference type="OMA" id="VADCAYA"/>
<evidence type="ECO:0000313" key="5">
    <source>
        <dbReference type="EMBL" id="EKX34916.1"/>
    </source>
</evidence>
<dbReference type="EnsemblProtists" id="EKX34916">
    <property type="protein sequence ID" value="EKX34916"/>
    <property type="gene ID" value="GUITHDRAFT_118960"/>
</dbReference>
<dbReference type="PROSITE" id="PS50050">
    <property type="entry name" value="TNFR_NGFR_2"/>
    <property type="match status" value="1"/>
</dbReference>
<comment type="caution">
    <text evidence="1">Lacks conserved residue(s) required for the propagation of feature annotation.</text>
</comment>
<feature type="domain" description="TNFR-Cys" evidence="3">
    <location>
        <begin position="316"/>
        <end position="359"/>
    </location>
</feature>
<evidence type="ECO:0000256" key="1">
    <source>
        <dbReference type="PROSITE-ProRule" id="PRU00206"/>
    </source>
</evidence>
<accession>L1IF87</accession>
<name>L1IF87_GUITC</name>
<evidence type="ECO:0008006" key="8">
    <source>
        <dbReference type="Google" id="ProtNLM"/>
    </source>
</evidence>
<keyword evidence="2" id="KW-0472">Membrane</keyword>
<dbReference type="SMART" id="SM01411">
    <property type="entry name" value="Ephrin_rec_like"/>
    <property type="match status" value="2"/>
</dbReference>
<evidence type="ECO:0000259" key="4">
    <source>
        <dbReference type="PROSITE" id="PS51162"/>
    </source>
</evidence>